<dbReference type="InterPro" id="IPR050206">
    <property type="entry name" value="FtsK/SpoIIIE/SftA"/>
</dbReference>
<dbReference type="OrthoDB" id="1078772at2"/>
<proteinExistence type="predicted"/>
<feature type="domain" description="FtsK gamma" evidence="2">
    <location>
        <begin position="111"/>
        <end position="176"/>
    </location>
</feature>
<feature type="coiled-coil region" evidence="1">
    <location>
        <begin position="208"/>
        <end position="259"/>
    </location>
</feature>
<organism evidence="3 4">
    <name type="scientific">Dysgonomonas capnocytophagoides</name>
    <dbReference type="NCBI Taxonomy" id="45254"/>
    <lineage>
        <taxon>Bacteria</taxon>
        <taxon>Pseudomonadati</taxon>
        <taxon>Bacteroidota</taxon>
        <taxon>Bacteroidia</taxon>
        <taxon>Bacteroidales</taxon>
        <taxon>Dysgonomonadaceae</taxon>
        <taxon>Dysgonomonas</taxon>
    </lineage>
</organism>
<dbReference type="InterPro" id="IPR036388">
    <property type="entry name" value="WH-like_DNA-bd_sf"/>
</dbReference>
<dbReference type="PANTHER" id="PTHR22683:SF41">
    <property type="entry name" value="DNA TRANSLOCASE FTSK"/>
    <property type="match status" value="1"/>
</dbReference>
<sequence>MATFIIFCVTLIFAAFVLVIKYRKWNKKEKKPVSIEPYQLQEEDSINITDDELDISHRDKFMDSIDIEEQSKDILFGVDVELYIKYIAGMLLYSEYGYENKTVLPVNSINKNERDSLFDVAARLIVVHQQGSTSLIQRKFSIGYNRASRLMEQLQDAGIVGAAIGSNPREVLISDEHVLSFALSRVKPDLDEILDAVEERYYDQIQYRKEYMLKCIEQEKEIERLQKIDEEKELIRAKLLEKERKKQLEREVRQELKDKGLISDD</sequence>
<dbReference type="PANTHER" id="PTHR22683">
    <property type="entry name" value="SPORULATION PROTEIN RELATED"/>
    <property type="match status" value="1"/>
</dbReference>
<evidence type="ECO:0000256" key="1">
    <source>
        <dbReference type="SAM" id="Coils"/>
    </source>
</evidence>
<dbReference type="SUPFAM" id="SSF46785">
    <property type="entry name" value="Winged helix' DNA-binding domain"/>
    <property type="match status" value="1"/>
</dbReference>
<dbReference type="InterPro" id="IPR018541">
    <property type="entry name" value="Ftsk_gamma"/>
</dbReference>
<accession>A0A4Y8L077</accession>
<keyword evidence="1" id="KW-0175">Coiled coil</keyword>
<dbReference type="Pfam" id="PF09397">
    <property type="entry name" value="FtsK_gamma"/>
    <property type="match status" value="1"/>
</dbReference>
<dbReference type="Proteomes" id="UP000297861">
    <property type="component" value="Unassembled WGS sequence"/>
</dbReference>
<evidence type="ECO:0000259" key="2">
    <source>
        <dbReference type="SMART" id="SM00843"/>
    </source>
</evidence>
<evidence type="ECO:0000313" key="4">
    <source>
        <dbReference type="Proteomes" id="UP000297861"/>
    </source>
</evidence>
<dbReference type="AlphaFoldDB" id="A0A4Y8L077"/>
<dbReference type="RefSeq" id="WP_134436680.1">
    <property type="nucleotide sequence ID" value="NZ_JAWZLG010000074.1"/>
</dbReference>
<dbReference type="InterPro" id="IPR036390">
    <property type="entry name" value="WH_DNA-bd_sf"/>
</dbReference>
<dbReference type="SMART" id="SM00843">
    <property type="entry name" value="Ftsk_gamma"/>
    <property type="match status" value="1"/>
</dbReference>
<name>A0A4Y8L077_9BACT</name>
<reference evidence="3 4" key="1">
    <citation type="submission" date="2019-03" db="EMBL/GenBank/DDBJ databases">
        <title>San Antonio Military Medical Center submission to MRSN (WRAIR), pending publication.</title>
        <authorList>
            <person name="Blyth D.M."/>
            <person name="Mccarthy S.L."/>
            <person name="Schall S.E."/>
            <person name="Stam J.A."/>
            <person name="Ong A.C."/>
            <person name="Mcgann P.T."/>
        </authorList>
    </citation>
    <scope>NUCLEOTIDE SEQUENCE [LARGE SCALE GENOMIC DNA]</scope>
    <source>
        <strain evidence="3 4">MRSN571793</strain>
    </source>
</reference>
<dbReference type="Gene3D" id="1.10.10.10">
    <property type="entry name" value="Winged helix-like DNA-binding domain superfamily/Winged helix DNA-binding domain"/>
    <property type="match status" value="1"/>
</dbReference>
<evidence type="ECO:0000313" key="3">
    <source>
        <dbReference type="EMBL" id="TFD95661.1"/>
    </source>
</evidence>
<protein>
    <recommendedName>
        <fullName evidence="2">FtsK gamma domain-containing protein</fullName>
    </recommendedName>
</protein>
<comment type="caution">
    <text evidence="3">The sequence shown here is derived from an EMBL/GenBank/DDBJ whole genome shotgun (WGS) entry which is preliminary data.</text>
</comment>
<keyword evidence="4" id="KW-1185">Reference proteome</keyword>
<dbReference type="EMBL" id="SOML01000007">
    <property type="protein sequence ID" value="TFD95661.1"/>
    <property type="molecule type" value="Genomic_DNA"/>
</dbReference>
<gene>
    <name evidence="3" type="ORF">E2605_12565</name>
</gene>